<gene>
    <name evidence="1" type="primary">Itpripl1_2</name>
    <name evidence="1" type="ORF">CLIRUF_R00742</name>
</gene>
<dbReference type="PANTHER" id="PTHR10656:SF40">
    <property type="entry name" value="INOSITOL 1,4,5-TRISPHOSPHATE RECEPTOR-INTERACTING PROTEIN-LIKE 1"/>
    <property type="match status" value="1"/>
</dbReference>
<dbReference type="Proteomes" id="UP000580879">
    <property type="component" value="Unassembled WGS sequence"/>
</dbReference>
<dbReference type="GO" id="GO:0016020">
    <property type="term" value="C:membrane"/>
    <property type="evidence" value="ECO:0007669"/>
    <property type="project" value="TreeGrafter"/>
</dbReference>
<name>A0A7K6QWY9_9PASS</name>
<comment type="caution">
    <text evidence="1">The sequence shown here is derived from an EMBL/GenBank/DDBJ whole genome shotgun (WGS) entry which is preliminary data.</text>
</comment>
<protein>
    <submittedName>
        <fullName evidence="1">IPIL1 protein</fullName>
    </submittedName>
</protein>
<feature type="non-terminal residue" evidence="1">
    <location>
        <position position="387"/>
    </location>
</feature>
<dbReference type="Gene3D" id="1.10.1410.40">
    <property type="match status" value="1"/>
</dbReference>
<evidence type="ECO:0000313" key="2">
    <source>
        <dbReference type="Proteomes" id="UP000580879"/>
    </source>
</evidence>
<dbReference type="PRINTS" id="PR02107">
    <property type="entry name" value="INOS145TPRIP"/>
</dbReference>
<sequence>THEADSLRHSESEEREEENRHRRYMIRLLSRHFQLSVPKLDSKRRVVEQLLHSLLRVYCKCFSNSFFPVLQSAIGVGSACEGWSHLKEEDVVYCMFMPLKPPCGHAFHLELDTTVETPQKCMRILVELLCTCTGKQRGQNVLCFLHHSEKDLSRNQAASLLHTLCTGPYLDVQKIALWFQTFVTSAWTLLPQSGHYNMQVLPSRCSCKMKLMTASGSTLLVEMIFGVQQGHSDIFLSSQPTEAQLLPSTTWLDSYAVAEAKFFRHIAMQAPHPSCHLQCLRLCARILEGSSFSPNALKCAVMHLLTMIPLPDWHHRYFLMRLSDITCYLACCLEEKRLYHFFFGNEDVPREICLPPAFLAAQPLNLFEHLAQDPEAHTEAMQGFSEL</sequence>
<dbReference type="PANTHER" id="PTHR10656">
    <property type="entry name" value="CELL FATE DETERMINING PROTEIN MAB21-RELATED"/>
    <property type="match status" value="1"/>
</dbReference>
<dbReference type="AlphaFoldDB" id="A0A7K6QWY9"/>
<dbReference type="SMART" id="SM01265">
    <property type="entry name" value="Mab-21"/>
    <property type="match status" value="1"/>
</dbReference>
<feature type="non-terminal residue" evidence="1">
    <location>
        <position position="1"/>
    </location>
</feature>
<proteinExistence type="predicted"/>
<organism evidence="1 2">
    <name type="scientific">Climacteris rufus</name>
    <name type="common">rufous treecreeper</name>
    <dbReference type="NCBI Taxonomy" id="47695"/>
    <lineage>
        <taxon>Eukaryota</taxon>
        <taxon>Metazoa</taxon>
        <taxon>Chordata</taxon>
        <taxon>Craniata</taxon>
        <taxon>Vertebrata</taxon>
        <taxon>Euteleostomi</taxon>
        <taxon>Archelosauria</taxon>
        <taxon>Archosauria</taxon>
        <taxon>Dinosauria</taxon>
        <taxon>Saurischia</taxon>
        <taxon>Theropoda</taxon>
        <taxon>Coelurosauria</taxon>
        <taxon>Aves</taxon>
        <taxon>Neognathae</taxon>
        <taxon>Neoaves</taxon>
        <taxon>Telluraves</taxon>
        <taxon>Australaves</taxon>
        <taxon>Passeriformes</taxon>
        <taxon>Climacteridae</taxon>
        <taxon>Climacteris</taxon>
    </lineage>
</organism>
<accession>A0A7K6QWY9</accession>
<evidence type="ECO:0000313" key="1">
    <source>
        <dbReference type="EMBL" id="NWW77677.1"/>
    </source>
</evidence>
<dbReference type="OrthoDB" id="9390510at2759"/>
<keyword evidence="2" id="KW-1185">Reference proteome</keyword>
<reference evidence="1 2" key="1">
    <citation type="submission" date="2019-09" db="EMBL/GenBank/DDBJ databases">
        <title>Bird 10,000 Genomes (B10K) Project - Family phase.</title>
        <authorList>
            <person name="Zhang G."/>
        </authorList>
    </citation>
    <scope>NUCLEOTIDE SEQUENCE [LARGE SCALE GENOMIC DNA]</scope>
    <source>
        <strain evidence="1">B10K-DU-029-53</strain>
    </source>
</reference>
<dbReference type="InterPro" id="IPR026250">
    <property type="entry name" value="ITPRIP-like"/>
</dbReference>
<dbReference type="EMBL" id="VZRZ01005367">
    <property type="protein sequence ID" value="NWW77677.1"/>
    <property type="molecule type" value="Genomic_DNA"/>
</dbReference>
<dbReference type="InterPro" id="IPR024810">
    <property type="entry name" value="MAB21L/cGLR"/>
</dbReference>